<evidence type="ECO:0000256" key="1">
    <source>
        <dbReference type="SAM" id="SignalP"/>
    </source>
</evidence>
<feature type="signal peptide" evidence="1">
    <location>
        <begin position="1"/>
        <end position="22"/>
    </location>
</feature>
<feature type="chain" id="PRO_5014876150" evidence="1">
    <location>
        <begin position="23"/>
        <end position="80"/>
    </location>
</feature>
<reference evidence="2" key="1">
    <citation type="submission" date="2018-01" db="EMBL/GenBank/DDBJ databases">
        <title>An insight into the sialome of Amazonian anophelines.</title>
        <authorList>
            <person name="Ribeiro J.M."/>
            <person name="Scarpassa V."/>
            <person name="Calvo E."/>
        </authorList>
    </citation>
    <scope>NUCLEOTIDE SEQUENCE</scope>
</reference>
<organism evidence="2">
    <name type="scientific">Anopheles darlingi</name>
    <name type="common">Mosquito</name>
    <dbReference type="NCBI Taxonomy" id="43151"/>
    <lineage>
        <taxon>Eukaryota</taxon>
        <taxon>Metazoa</taxon>
        <taxon>Ecdysozoa</taxon>
        <taxon>Arthropoda</taxon>
        <taxon>Hexapoda</taxon>
        <taxon>Insecta</taxon>
        <taxon>Pterygota</taxon>
        <taxon>Neoptera</taxon>
        <taxon>Endopterygota</taxon>
        <taxon>Diptera</taxon>
        <taxon>Nematocera</taxon>
        <taxon>Culicoidea</taxon>
        <taxon>Culicidae</taxon>
        <taxon>Anophelinae</taxon>
        <taxon>Anopheles</taxon>
    </lineage>
</organism>
<name>A0A2M4DN54_ANODA</name>
<proteinExistence type="predicted"/>
<protein>
    <submittedName>
        <fullName evidence="2">Putative secreted protein</fullName>
    </submittedName>
</protein>
<sequence length="80" mass="8666">MAQTIILLAVVMVFMRLSTTTSKSQSDHAKMKLLEIAQPPPLLAPECAPTRSEVDPFAVFKCASSTVRDTNVDCTNGGQR</sequence>
<dbReference type="EMBL" id="GGFL01014822">
    <property type="protein sequence ID" value="MBW79000.1"/>
    <property type="molecule type" value="Transcribed_RNA"/>
</dbReference>
<keyword evidence="1" id="KW-0732">Signal</keyword>
<evidence type="ECO:0000313" key="2">
    <source>
        <dbReference type="EMBL" id="MBW79000.1"/>
    </source>
</evidence>
<accession>A0A2M4DN54</accession>
<dbReference type="AlphaFoldDB" id="A0A2M4DN54"/>